<dbReference type="Pfam" id="PF00574">
    <property type="entry name" value="CLP_protease"/>
    <property type="match status" value="1"/>
</dbReference>
<name>B7FG60_MEDTR</name>
<evidence type="ECO:0000313" key="1">
    <source>
        <dbReference type="EMBL" id="ACJ83677.1"/>
    </source>
</evidence>
<dbReference type="InterPro" id="IPR023562">
    <property type="entry name" value="ClpP/TepA"/>
</dbReference>
<reference evidence="1" key="1">
    <citation type="submission" date="2008-12" db="EMBL/GenBank/DDBJ databases">
        <title>Medicago truncatula full length cdna cloning project.</title>
        <authorList>
            <person name="Moskal W."/>
            <person name="Chan A."/>
            <person name="Cheung F."/>
            <person name="Xiao Y."/>
            <person name="Town C.D."/>
        </authorList>
    </citation>
    <scope>NUCLEOTIDE SEQUENCE</scope>
</reference>
<dbReference type="Gene3D" id="3.90.226.10">
    <property type="entry name" value="2-enoyl-CoA Hydratase, Chain A, domain 1"/>
    <property type="match status" value="1"/>
</dbReference>
<accession>B7FG60</accession>
<sequence length="67" mass="7453">MTMKQNPILYVHKLPPGTTKGGEKLGYETEALAVYDLMRYIKPPIFTLCVGNAWGRGSLTFGCWCKG</sequence>
<proteinExistence type="evidence at transcript level"/>
<dbReference type="SUPFAM" id="SSF52096">
    <property type="entry name" value="ClpP/crotonase"/>
    <property type="match status" value="1"/>
</dbReference>
<organism evidence="1">
    <name type="scientific">Medicago truncatula</name>
    <name type="common">Barrel medic</name>
    <name type="synonym">Medicago tribuloides</name>
    <dbReference type="NCBI Taxonomy" id="3880"/>
    <lineage>
        <taxon>Eukaryota</taxon>
        <taxon>Viridiplantae</taxon>
        <taxon>Streptophyta</taxon>
        <taxon>Embryophyta</taxon>
        <taxon>Tracheophyta</taxon>
        <taxon>Spermatophyta</taxon>
        <taxon>Magnoliopsida</taxon>
        <taxon>eudicotyledons</taxon>
        <taxon>Gunneridae</taxon>
        <taxon>Pentapetalae</taxon>
        <taxon>rosids</taxon>
        <taxon>fabids</taxon>
        <taxon>Fabales</taxon>
        <taxon>Fabaceae</taxon>
        <taxon>Papilionoideae</taxon>
        <taxon>50 kb inversion clade</taxon>
        <taxon>NPAAA clade</taxon>
        <taxon>Hologalegina</taxon>
        <taxon>IRL clade</taxon>
        <taxon>Trifolieae</taxon>
        <taxon>Medicago</taxon>
    </lineage>
</organism>
<dbReference type="InterPro" id="IPR029045">
    <property type="entry name" value="ClpP/crotonase-like_dom_sf"/>
</dbReference>
<dbReference type="EMBL" id="BT051011">
    <property type="protein sequence ID" value="ACJ83677.1"/>
    <property type="molecule type" value="mRNA"/>
</dbReference>
<dbReference type="AlphaFoldDB" id="B7FG60"/>
<protein>
    <submittedName>
        <fullName evidence="1">Uncharacterized protein</fullName>
    </submittedName>
</protein>